<organism evidence="1 2">
    <name type="scientific">Lysinibacillus alkalisoli</name>
    <dbReference type="NCBI Taxonomy" id="1911548"/>
    <lineage>
        <taxon>Bacteria</taxon>
        <taxon>Bacillati</taxon>
        <taxon>Bacillota</taxon>
        <taxon>Bacilli</taxon>
        <taxon>Bacillales</taxon>
        <taxon>Bacillaceae</taxon>
        <taxon>Lysinibacillus</taxon>
    </lineage>
</organism>
<evidence type="ECO:0000313" key="2">
    <source>
        <dbReference type="Proteomes" id="UP000616608"/>
    </source>
</evidence>
<accession>A0A917G6M2</accession>
<evidence type="ECO:0000313" key="1">
    <source>
        <dbReference type="EMBL" id="GGG25232.1"/>
    </source>
</evidence>
<dbReference type="AlphaFoldDB" id="A0A917G6M2"/>
<gene>
    <name evidence="1" type="ORF">GCM10007425_19770</name>
</gene>
<name>A0A917G6M2_9BACI</name>
<keyword evidence="2" id="KW-1185">Reference proteome</keyword>
<protein>
    <submittedName>
        <fullName evidence="1">Uncharacterized protein</fullName>
    </submittedName>
</protein>
<reference evidence="1" key="1">
    <citation type="journal article" date="2014" name="Int. J. Syst. Evol. Microbiol.">
        <title>Complete genome sequence of Corynebacterium casei LMG S-19264T (=DSM 44701T), isolated from a smear-ripened cheese.</title>
        <authorList>
            <consortium name="US DOE Joint Genome Institute (JGI-PGF)"/>
            <person name="Walter F."/>
            <person name="Albersmeier A."/>
            <person name="Kalinowski J."/>
            <person name="Ruckert C."/>
        </authorList>
    </citation>
    <scope>NUCLEOTIDE SEQUENCE</scope>
    <source>
        <strain evidence="1">CGMCC 1.15760</strain>
    </source>
</reference>
<comment type="caution">
    <text evidence="1">The sequence shown here is derived from an EMBL/GenBank/DDBJ whole genome shotgun (WGS) entry which is preliminary data.</text>
</comment>
<dbReference type="EMBL" id="BMJT01000006">
    <property type="protein sequence ID" value="GGG25232.1"/>
    <property type="molecule type" value="Genomic_DNA"/>
</dbReference>
<reference evidence="1" key="2">
    <citation type="submission" date="2020-09" db="EMBL/GenBank/DDBJ databases">
        <authorList>
            <person name="Sun Q."/>
            <person name="Zhou Y."/>
        </authorList>
    </citation>
    <scope>NUCLEOTIDE SEQUENCE</scope>
    <source>
        <strain evidence="1">CGMCC 1.15760</strain>
    </source>
</reference>
<sequence length="182" mass="21453">MEIIKATEEQLRCLVIGEYTLAKVTSDEMLASQLFYHVTKAYFDYPLYITFEAYDEMRSEIISQHQIEWLGDVGSVRKLQGQHTYETPIPSFRVVIQDDRELQQFLASNYRFAVEDFFFVATQRKHIIYYPVIRDKRTQSFPKLSAYTQPHFITFSNKGKGLIIGTITEKDEDEIYYKLMEG</sequence>
<dbReference type="RefSeq" id="WP_188614890.1">
    <property type="nucleotide sequence ID" value="NZ_BMJT01000006.1"/>
</dbReference>
<dbReference type="Proteomes" id="UP000616608">
    <property type="component" value="Unassembled WGS sequence"/>
</dbReference>
<proteinExistence type="predicted"/>